<feature type="domain" description="Alcohol dehydrogenase-like C-terminal" evidence="1">
    <location>
        <begin position="43"/>
        <end position="168"/>
    </location>
</feature>
<gene>
    <name evidence="2" type="ORF">J7337_007897</name>
</gene>
<proteinExistence type="predicted"/>
<evidence type="ECO:0000313" key="3">
    <source>
        <dbReference type="Proteomes" id="UP000827133"/>
    </source>
</evidence>
<dbReference type="PANTHER" id="PTHR45033:SF2">
    <property type="entry name" value="ZINC-TYPE ALCOHOL DEHYDROGENASE-LIKE PROTEIN C1773.06C"/>
    <property type="match status" value="1"/>
</dbReference>
<protein>
    <recommendedName>
        <fullName evidence="1">Alcohol dehydrogenase-like C-terminal domain-containing protein</fullName>
    </recommendedName>
</protein>
<dbReference type="Proteomes" id="UP000827133">
    <property type="component" value="Unassembled WGS sequence"/>
</dbReference>
<dbReference type="EMBL" id="JAHBCI010000006">
    <property type="protein sequence ID" value="KAG9499441.1"/>
    <property type="molecule type" value="Genomic_DNA"/>
</dbReference>
<keyword evidence="3" id="KW-1185">Reference proteome</keyword>
<dbReference type="RefSeq" id="XP_044678441.1">
    <property type="nucleotide sequence ID" value="XM_044825524.1"/>
</dbReference>
<name>A0A9P8DCW4_9HYPO</name>
<sequence length="207" mass="22176">MPRNLNYLEAATLPCSTLTAWNALHGLRAVLPGDWVLTQGAGGVSISTLQFAKAVGSRVVATTSSPAKAQRLRDLGADHVINYKTIPNWGEEAKRLTKRGVDHVLKVVGAHTIAQTLNAVKINGLITIIGWIGGPGETGPSFGQNLSSMAIIREIVVGSQDQFEAMAPLSPLFIYLVINSIKARAIEASDIKPVLDEQLFKLEGLKE</sequence>
<reference evidence="2" key="1">
    <citation type="journal article" date="2021" name="Mol. Plant Microbe Interact.">
        <title>Telomere to telomere genome assembly of Fusarium musae F31, causal agent of crown rot disease of banana.</title>
        <authorList>
            <person name="Degradi L."/>
            <person name="Tava V."/>
            <person name="Kunova A."/>
            <person name="Cortesi P."/>
            <person name="Saracchi M."/>
            <person name="Pasquali M."/>
        </authorList>
    </citation>
    <scope>NUCLEOTIDE SEQUENCE</scope>
    <source>
        <strain evidence="2">F31</strain>
    </source>
</reference>
<dbReference type="GeneID" id="68315753"/>
<dbReference type="InterPro" id="IPR036291">
    <property type="entry name" value="NAD(P)-bd_dom_sf"/>
</dbReference>
<accession>A0A9P8DCW4</accession>
<dbReference type="InterPro" id="IPR052711">
    <property type="entry name" value="Zinc_ADH-like"/>
</dbReference>
<dbReference type="AlphaFoldDB" id="A0A9P8DCW4"/>
<dbReference type="KEGG" id="fmu:J7337_007897"/>
<dbReference type="SUPFAM" id="SSF51735">
    <property type="entry name" value="NAD(P)-binding Rossmann-fold domains"/>
    <property type="match status" value="1"/>
</dbReference>
<evidence type="ECO:0000259" key="1">
    <source>
        <dbReference type="Pfam" id="PF00107"/>
    </source>
</evidence>
<dbReference type="InterPro" id="IPR013149">
    <property type="entry name" value="ADH-like_C"/>
</dbReference>
<organism evidence="2 3">
    <name type="scientific">Fusarium musae</name>
    <dbReference type="NCBI Taxonomy" id="1042133"/>
    <lineage>
        <taxon>Eukaryota</taxon>
        <taxon>Fungi</taxon>
        <taxon>Dikarya</taxon>
        <taxon>Ascomycota</taxon>
        <taxon>Pezizomycotina</taxon>
        <taxon>Sordariomycetes</taxon>
        <taxon>Hypocreomycetidae</taxon>
        <taxon>Hypocreales</taxon>
        <taxon>Nectriaceae</taxon>
        <taxon>Fusarium</taxon>
    </lineage>
</organism>
<dbReference type="Pfam" id="PF00107">
    <property type="entry name" value="ADH_zinc_N"/>
    <property type="match status" value="1"/>
</dbReference>
<dbReference type="Gene3D" id="3.90.180.10">
    <property type="entry name" value="Medium-chain alcohol dehydrogenases, catalytic domain"/>
    <property type="match status" value="1"/>
</dbReference>
<evidence type="ECO:0000313" key="2">
    <source>
        <dbReference type="EMBL" id="KAG9499441.1"/>
    </source>
</evidence>
<dbReference type="CDD" id="cd08276">
    <property type="entry name" value="MDR7"/>
    <property type="match status" value="1"/>
</dbReference>
<dbReference type="Gene3D" id="3.40.50.720">
    <property type="entry name" value="NAD(P)-binding Rossmann-like Domain"/>
    <property type="match status" value="1"/>
</dbReference>
<dbReference type="PANTHER" id="PTHR45033">
    <property type="match status" value="1"/>
</dbReference>
<comment type="caution">
    <text evidence="2">The sequence shown here is derived from an EMBL/GenBank/DDBJ whole genome shotgun (WGS) entry which is preliminary data.</text>
</comment>